<gene>
    <name evidence="2" type="ORF">EMA8858_01892</name>
</gene>
<dbReference type="Gene3D" id="3.10.180.10">
    <property type="entry name" value="2,3-Dihydroxybiphenyl 1,2-Dioxygenase, domain 1"/>
    <property type="match status" value="1"/>
</dbReference>
<dbReference type="Proteomes" id="UP000837932">
    <property type="component" value="Unassembled WGS sequence"/>
</dbReference>
<comment type="caution">
    <text evidence="2">The sequence shown here is derived from an EMBL/GenBank/DDBJ whole genome shotgun (WGS) entry which is preliminary data.</text>
</comment>
<name>A0ABM9APJ3_9BACT</name>
<evidence type="ECO:0000313" key="2">
    <source>
        <dbReference type="EMBL" id="CAH0995765.1"/>
    </source>
</evidence>
<sequence>MRQIFINLPVKNVEASMNFYIQLGFTVNPLFTFDDQKCMVWTDQIYVMLQTLEKTKTGNRKNIADPKKNRIATFTLPVESFNKVNEIMEKGLKAGGTETTEIVDEGFMQIRNIEDLDGHNWGIIFLDIEKFKKMTGK</sequence>
<dbReference type="InterPro" id="IPR029068">
    <property type="entry name" value="Glyas_Bleomycin-R_OHBP_Dase"/>
</dbReference>
<feature type="domain" description="Glyoxalase/Bleomycin resistance-like N-terminal" evidence="1">
    <location>
        <begin position="4"/>
        <end position="35"/>
    </location>
</feature>
<dbReference type="InterPro" id="IPR053863">
    <property type="entry name" value="Glyoxy/Ble-like_N"/>
</dbReference>
<protein>
    <recommendedName>
        <fullName evidence="1">Glyoxalase/Bleomycin resistance-like N-terminal domain-containing protein</fullName>
    </recommendedName>
</protein>
<proteinExistence type="predicted"/>
<evidence type="ECO:0000313" key="3">
    <source>
        <dbReference type="Proteomes" id="UP000837932"/>
    </source>
</evidence>
<dbReference type="SUPFAM" id="SSF54593">
    <property type="entry name" value="Glyoxalase/Bleomycin resistance protein/Dihydroxybiphenyl dioxygenase"/>
    <property type="match status" value="1"/>
</dbReference>
<reference evidence="2" key="1">
    <citation type="submission" date="2021-12" db="EMBL/GenBank/DDBJ databases">
        <authorList>
            <person name="Rodrigo-Torres L."/>
            <person name="Arahal R. D."/>
            <person name="Lucena T."/>
        </authorList>
    </citation>
    <scope>NUCLEOTIDE SEQUENCE</scope>
    <source>
        <strain evidence="2">CECT 8858</strain>
    </source>
</reference>
<dbReference type="PANTHER" id="PTHR36503">
    <property type="entry name" value="BLR2520 PROTEIN"/>
    <property type="match status" value="1"/>
</dbReference>
<dbReference type="RefSeq" id="WP_238806307.1">
    <property type="nucleotide sequence ID" value="NZ_CAKLPY010000001.1"/>
</dbReference>
<organism evidence="2 3">
    <name type="scientific">Emticicia aquatica</name>
    <dbReference type="NCBI Taxonomy" id="1681835"/>
    <lineage>
        <taxon>Bacteria</taxon>
        <taxon>Pseudomonadati</taxon>
        <taxon>Bacteroidota</taxon>
        <taxon>Cytophagia</taxon>
        <taxon>Cytophagales</taxon>
        <taxon>Leadbetterellaceae</taxon>
        <taxon>Emticicia</taxon>
    </lineage>
</organism>
<dbReference type="PANTHER" id="PTHR36503:SF2">
    <property type="entry name" value="BLR2408 PROTEIN"/>
    <property type="match status" value="1"/>
</dbReference>
<dbReference type="Pfam" id="PF22677">
    <property type="entry name" value="Ble-like_N"/>
    <property type="match status" value="1"/>
</dbReference>
<accession>A0ABM9APJ3</accession>
<dbReference type="EMBL" id="CAKLPY010000001">
    <property type="protein sequence ID" value="CAH0995765.1"/>
    <property type="molecule type" value="Genomic_DNA"/>
</dbReference>
<evidence type="ECO:0000259" key="1">
    <source>
        <dbReference type="Pfam" id="PF22677"/>
    </source>
</evidence>
<keyword evidence="3" id="KW-1185">Reference proteome</keyword>